<evidence type="ECO:0000256" key="1">
    <source>
        <dbReference type="ARBA" id="ARBA00005187"/>
    </source>
</evidence>
<dbReference type="AlphaFoldDB" id="A0AAV5WIF5"/>
<keyword evidence="8 12" id="KW-0061">Asparagine biosynthesis</keyword>
<gene>
    <name evidence="16" type="ORF">PFISCL1PPCAC_20964</name>
</gene>
<dbReference type="InterPro" id="IPR001962">
    <property type="entry name" value="Asn_synthase"/>
</dbReference>
<evidence type="ECO:0000256" key="5">
    <source>
        <dbReference type="ARBA" id="ARBA00022605"/>
    </source>
</evidence>
<dbReference type="InterPro" id="IPR050795">
    <property type="entry name" value="Asn_Synthetase"/>
</dbReference>
<dbReference type="InterPro" id="IPR017932">
    <property type="entry name" value="GATase_2_dom"/>
</dbReference>
<dbReference type="InterPro" id="IPR029055">
    <property type="entry name" value="Ntn_hydrolases_N"/>
</dbReference>
<dbReference type="Gene3D" id="3.40.50.620">
    <property type="entry name" value="HUPs"/>
    <property type="match status" value="1"/>
</dbReference>
<evidence type="ECO:0000313" key="16">
    <source>
        <dbReference type="EMBL" id="GMT29667.1"/>
    </source>
</evidence>
<keyword evidence="9 12" id="KW-0315">Glutamine amidotransferase</keyword>
<dbReference type="NCBIfam" id="NF006949">
    <property type="entry name" value="PRK09431.1"/>
    <property type="match status" value="1"/>
</dbReference>
<dbReference type="InterPro" id="IPR006426">
    <property type="entry name" value="Asn_synth_AEB"/>
</dbReference>
<organism evidence="16 17">
    <name type="scientific">Pristionchus fissidentatus</name>
    <dbReference type="NCBI Taxonomy" id="1538716"/>
    <lineage>
        <taxon>Eukaryota</taxon>
        <taxon>Metazoa</taxon>
        <taxon>Ecdysozoa</taxon>
        <taxon>Nematoda</taxon>
        <taxon>Chromadorea</taxon>
        <taxon>Rhabditida</taxon>
        <taxon>Rhabditina</taxon>
        <taxon>Diplogasteromorpha</taxon>
        <taxon>Diplogasteroidea</taxon>
        <taxon>Neodiplogasteridae</taxon>
        <taxon>Pristionchus</taxon>
    </lineage>
</organism>
<protein>
    <recommendedName>
        <fullName evidence="3">Asparagine synthetase [glutamine-hydrolyzing]</fullName>
        <ecNumber evidence="2">6.3.5.4</ecNumber>
    </recommendedName>
    <alternativeName>
        <fullName evidence="10">Glutamine-dependent asparagine synthetase</fullName>
    </alternativeName>
</protein>
<evidence type="ECO:0000256" key="14">
    <source>
        <dbReference type="PIRSR" id="PIRSR001589-3"/>
    </source>
</evidence>
<keyword evidence="17" id="KW-1185">Reference proteome</keyword>
<evidence type="ECO:0000256" key="11">
    <source>
        <dbReference type="ARBA" id="ARBA00048741"/>
    </source>
</evidence>
<keyword evidence="5 12" id="KW-0028">Amino-acid biosynthesis</keyword>
<name>A0AAV5WIF5_9BILA</name>
<dbReference type="GO" id="GO:0006529">
    <property type="term" value="P:asparagine biosynthetic process"/>
    <property type="evidence" value="ECO:0007669"/>
    <property type="project" value="UniProtKB-KW"/>
</dbReference>
<evidence type="ECO:0000256" key="4">
    <source>
        <dbReference type="ARBA" id="ARBA00022598"/>
    </source>
</evidence>
<dbReference type="PANTHER" id="PTHR11772:SF2">
    <property type="entry name" value="ASPARAGINE SYNTHETASE [GLUTAMINE-HYDROLYZING]"/>
    <property type="match status" value="1"/>
</dbReference>
<reference evidence="16" key="1">
    <citation type="submission" date="2023-10" db="EMBL/GenBank/DDBJ databases">
        <title>Genome assembly of Pristionchus species.</title>
        <authorList>
            <person name="Yoshida K."/>
            <person name="Sommer R.J."/>
        </authorList>
    </citation>
    <scope>NUCLEOTIDE SEQUENCE</scope>
    <source>
        <strain evidence="16">RS5133</strain>
    </source>
</reference>
<feature type="active site" description="For GATase activity" evidence="12">
    <location>
        <position position="2"/>
    </location>
</feature>
<dbReference type="FunFam" id="3.60.20.10:FF:000103">
    <property type="entry name" value="ASparagiNe Synthetase"/>
    <property type="match status" value="1"/>
</dbReference>
<keyword evidence="6 13" id="KW-0547">Nucleotide-binding</keyword>
<evidence type="ECO:0000256" key="10">
    <source>
        <dbReference type="ARBA" id="ARBA00030234"/>
    </source>
</evidence>
<evidence type="ECO:0000256" key="12">
    <source>
        <dbReference type="PIRSR" id="PIRSR001589-1"/>
    </source>
</evidence>
<evidence type="ECO:0000256" key="7">
    <source>
        <dbReference type="ARBA" id="ARBA00022840"/>
    </source>
</evidence>
<dbReference type="InterPro" id="IPR014729">
    <property type="entry name" value="Rossmann-like_a/b/a_fold"/>
</dbReference>
<dbReference type="PROSITE" id="PS51278">
    <property type="entry name" value="GATASE_TYPE_2"/>
    <property type="match status" value="1"/>
</dbReference>
<dbReference type="Pfam" id="PF00733">
    <property type="entry name" value="Asn_synthase"/>
    <property type="match status" value="1"/>
</dbReference>
<comment type="catalytic activity">
    <reaction evidence="11">
        <text>L-aspartate + L-glutamine + ATP + H2O = L-asparagine + L-glutamate + AMP + diphosphate + H(+)</text>
        <dbReference type="Rhea" id="RHEA:12228"/>
        <dbReference type="ChEBI" id="CHEBI:15377"/>
        <dbReference type="ChEBI" id="CHEBI:15378"/>
        <dbReference type="ChEBI" id="CHEBI:29985"/>
        <dbReference type="ChEBI" id="CHEBI:29991"/>
        <dbReference type="ChEBI" id="CHEBI:30616"/>
        <dbReference type="ChEBI" id="CHEBI:33019"/>
        <dbReference type="ChEBI" id="CHEBI:58048"/>
        <dbReference type="ChEBI" id="CHEBI:58359"/>
        <dbReference type="ChEBI" id="CHEBI:456215"/>
        <dbReference type="EC" id="6.3.5.4"/>
    </reaction>
</comment>
<feature type="site" description="Important for beta-aspartyl-AMP intermediate formation" evidence="14">
    <location>
        <position position="342"/>
    </location>
</feature>
<dbReference type="EC" id="6.3.5.4" evidence="2"/>
<feature type="binding site" evidence="13">
    <location>
        <position position="235"/>
    </location>
    <ligand>
        <name>ATP</name>
        <dbReference type="ChEBI" id="CHEBI:30616"/>
    </ligand>
</feature>
<proteinExistence type="predicted"/>
<evidence type="ECO:0000256" key="9">
    <source>
        <dbReference type="ARBA" id="ARBA00022962"/>
    </source>
</evidence>
<keyword evidence="4" id="KW-0436">Ligase</keyword>
<evidence type="ECO:0000313" key="17">
    <source>
        <dbReference type="Proteomes" id="UP001432322"/>
    </source>
</evidence>
<dbReference type="NCBIfam" id="TIGR01536">
    <property type="entry name" value="asn_synth_AEB"/>
    <property type="match status" value="1"/>
</dbReference>
<accession>A0AAV5WIF5</accession>
<dbReference type="SUPFAM" id="SSF56235">
    <property type="entry name" value="N-terminal nucleophile aminohydrolases (Ntn hydrolases)"/>
    <property type="match status" value="1"/>
</dbReference>
<evidence type="ECO:0000256" key="2">
    <source>
        <dbReference type="ARBA" id="ARBA00012737"/>
    </source>
</evidence>
<evidence type="ECO:0000259" key="15">
    <source>
        <dbReference type="PROSITE" id="PS51278"/>
    </source>
</evidence>
<dbReference type="PANTHER" id="PTHR11772">
    <property type="entry name" value="ASPARAGINE SYNTHETASE"/>
    <property type="match status" value="1"/>
</dbReference>
<dbReference type="InterPro" id="IPR033738">
    <property type="entry name" value="AsnB_N"/>
</dbReference>
<evidence type="ECO:0000256" key="3">
    <source>
        <dbReference type="ARBA" id="ARBA00021389"/>
    </source>
</evidence>
<feature type="binding site" evidence="13">
    <location>
        <position position="101"/>
    </location>
    <ligand>
        <name>L-glutamine</name>
        <dbReference type="ChEBI" id="CHEBI:58359"/>
    </ligand>
</feature>
<dbReference type="FunFam" id="3.40.50.620:FF:000031">
    <property type="entry name" value="Asparagine synthase B"/>
    <property type="match status" value="1"/>
</dbReference>
<evidence type="ECO:0000256" key="8">
    <source>
        <dbReference type="ARBA" id="ARBA00022888"/>
    </source>
</evidence>
<comment type="pathway">
    <text evidence="1">Amino-acid biosynthesis; L-asparagine biosynthesis; L-asparagine from L-aspartate (L-Gln route): step 1/1.</text>
</comment>
<dbReference type="Gene3D" id="3.60.20.10">
    <property type="entry name" value="Glutamine Phosphoribosylpyrophosphate, subunit 1, domain 1"/>
    <property type="match status" value="1"/>
</dbReference>
<feature type="non-terminal residue" evidence="16">
    <location>
        <position position="546"/>
    </location>
</feature>
<dbReference type="Pfam" id="PF13537">
    <property type="entry name" value="GATase_7"/>
    <property type="match status" value="1"/>
</dbReference>
<feature type="binding site" evidence="13">
    <location>
        <begin position="340"/>
        <end position="341"/>
    </location>
    <ligand>
        <name>ATP</name>
        <dbReference type="ChEBI" id="CHEBI:30616"/>
    </ligand>
</feature>
<dbReference type="GO" id="GO:0005524">
    <property type="term" value="F:ATP binding"/>
    <property type="evidence" value="ECO:0007669"/>
    <property type="project" value="UniProtKB-KW"/>
</dbReference>
<dbReference type="EMBL" id="BTSY01000005">
    <property type="protein sequence ID" value="GMT29667.1"/>
    <property type="molecule type" value="Genomic_DNA"/>
</dbReference>
<keyword evidence="7 13" id="KW-0067">ATP-binding</keyword>
<comment type="caution">
    <text evidence="16">The sequence shown here is derived from an EMBL/GenBank/DDBJ whole genome shotgun (WGS) entry which is preliminary data.</text>
</comment>
<dbReference type="CDD" id="cd01991">
    <property type="entry name" value="Asn_synthase_B_C"/>
    <property type="match status" value="1"/>
</dbReference>
<evidence type="ECO:0000256" key="6">
    <source>
        <dbReference type="ARBA" id="ARBA00022741"/>
    </source>
</evidence>
<dbReference type="GO" id="GO:0005829">
    <property type="term" value="C:cytosol"/>
    <property type="evidence" value="ECO:0007669"/>
    <property type="project" value="TreeGrafter"/>
</dbReference>
<dbReference type="Proteomes" id="UP001432322">
    <property type="component" value="Unassembled WGS sequence"/>
</dbReference>
<dbReference type="GO" id="GO:0004066">
    <property type="term" value="F:asparagine synthase (glutamine-hydrolyzing) activity"/>
    <property type="evidence" value="ECO:0007669"/>
    <property type="project" value="UniProtKB-EC"/>
</dbReference>
<dbReference type="CDD" id="cd00712">
    <property type="entry name" value="AsnB"/>
    <property type="match status" value="1"/>
</dbReference>
<feature type="domain" description="Glutamine amidotransferase type-2" evidence="15">
    <location>
        <begin position="2"/>
        <end position="190"/>
    </location>
</feature>
<evidence type="ECO:0000256" key="13">
    <source>
        <dbReference type="PIRSR" id="PIRSR001589-2"/>
    </source>
</evidence>
<feature type="binding site" evidence="13">
    <location>
        <position position="265"/>
    </location>
    <ligand>
        <name>ATP</name>
        <dbReference type="ChEBI" id="CHEBI:30616"/>
    </ligand>
</feature>
<dbReference type="PIRSF" id="PIRSF001589">
    <property type="entry name" value="Asn_synthetase_glu-h"/>
    <property type="match status" value="1"/>
</dbReference>
<dbReference type="SUPFAM" id="SSF52402">
    <property type="entry name" value="Adenine nucleotide alpha hydrolases-like"/>
    <property type="match status" value="1"/>
</dbReference>
<sequence>MCGIFAVCHESDCTDKFPLATAELHSSRQTHRGPDCRGSYVHPNTGDILCHERLAIMDLSCVQPLMGTEDKYQVIHNGEIYNHRALRNQQLAQYKLRTTCDSEVIIFLYELLRSGDLCSLLDGVFAFALVSADGDFLAARDSIGVKQMYYGRDGIGRWFFSNEMKCIEDICGPYTLAPFPPGHYFQKGRGFVRYYQPAWFDHRLCTAAPDLDALRASLTAATIKRLMSDAPIGLLLSGGLDSSLISAIAAREMRKMGLAVHSFAVGVDANSPDIVAARKVADFIGTQHHEVYFSLEDGLAIVDKLVWHLETYDVTSIRASTPMYLLSDYIRKMGIKVVLSGEGSDEIFGGYLYFHNAPSDEEFQKETIDRVLHLHTSDCLRADKSCMAHSIEVRVPFLDKAFLDVAMSTAPEHKRPKEFGGRLVEKYLIRKAFDVEEDPLLPREILWRQKEQFSDGVGYSWIDGLMAHCAAQVTDEELSACSSIFPLNTPHSKEALYMRRLFHAHFPSDCAAAAVRKWIPKWQHNQDPSGRASLVHVNSIAKELEK</sequence>